<dbReference type="Proteomes" id="UP000245119">
    <property type="component" value="Linkage Group LG5"/>
</dbReference>
<name>A0A2T7P989_POMCA</name>
<reference evidence="1 2" key="1">
    <citation type="submission" date="2018-04" db="EMBL/GenBank/DDBJ databases">
        <title>The genome of golden apple snail Pomacea canaliculata provides insight into stress tolerance and invasive adaptation.</title>
        <authorList>
            <person name="Liu C."/>
            <person name="Liu B."/>
            <person name="Ren Y."/>
            <person name="Zhang Y."/>
            <person name="Wang H."/>
            <person name="Li S."/>
            <person name="Jiang F."/>
            <person name="Yin L."/>
            <person name="Zhang G."/>
            <person name="Qian W."/>
            <person name="Fan W."/>
        </authorList>
    </citation>
    <scope>NUCLEOTIDE SEQUENCE [LARGE SCALE GENOMIC DNA]</scope>
    <source>
        <strain evidence="1">SZHN2017</strain>
        <tissue evidence="1">Muscle</tissue>
    </source>
</reference>
<dbReference type="AlphaFoldDB" id="A0A2T7P989"/>
<sequence length="83" mass="8786">MGNCHHHGTTGSLVTITTTDMDYNKDESAVVSDVDSPADGLTSIVVHFEAPSSPQLSTSSQSPDAMVFQLSQHSLAESAYHAH</sequence>
<comment type="caution">
    <text evidence="1">The sequence shown here is derived from an EMBL/GenBank/DDBJ whole genome shotgun (WGS) entry which is preliminary data.</text>
</comment>
<gene>
    <name evidence="1" type="ORF">C0Q70_09227</name>
</gene>
<keyword evidence="2" id="KW-1185">Reference proteome</keyword>
<evidence type="ECO:0000313" key="1">
    <source>
        <dbReference type="EMBL" id="PVD29966.1"/>
    </source>
</evidence>
<accession>A0A2T7P989</accession>
<protein>
    <submittedName>
        <fullName evidence="1">Uncharacterized protein</fullName>
    </submittedName>
</protein>
<evidence type="ECO:0000313" key="2">
    <source>
        <dbReference type="Proteomes" id="UP000245119"/>
    </source>
</evidence>
<proteinExistence type="predicted"/>
<organism evidence="1 2">
    <name type="scientific">Pomacea canaliculata</name>
    <name type="common">Golden apple snail</name>
    <dbReference type="NCBI Taxonomy" id="400727"/>
    <lineage>
        <taxon>Eukaryota</taxon>
        <taxon>Metazoa</taxon>
        <taxon>Spiralia</taxon>
        <taxon>Lophotrochozoa</taxon>
        <taxon>Mollusca</taxon>
        <taxon>Gastropoda</taxon>
        <taxon>Caenogastropoda</taxon>
        <taxon>Architaenioglossa</taxon>
        <taxon>Ampullarioidea</taxon>
        <taxon>Ampullariidae</taxon>
        <taxon>Pomacea</taxon>
    </lineage>
</organism>
<dbReference type="EMBL" id="PZQS01000005">
    <property type="protein sequence ID" value="PVD29966.1"/>
    <property type="molecule type" value="Genomic_DNA"/>
</dbReference>